<keyword evidence="5 10" id="KW-0479">Metal-binding</keyword>
<dbReference type="GO" id="GO:0019897">
    <property type="term" value="C:extrinsic component of plasma membrane"/>
    <property type="evidence" value="ECO:0007669"/>
    <property type="project" value="UniProtKB-UniRule"/>
</dbReference>
<keyword evidence="9 10" id="KW-0464">Manganese</keyword>
<evidence type="ECO:0000256" key="1">
    <source>
        <dbReference type="ARBA" id="ARBA00022475"/>
    </source>
</evidence>
<dbReference type="EMBL" id="PGFZ01000002">
    <property type="protein sequence ID" value="POZ52753.1"/>
    <property type="molecule type" value="Genomic_DNA"/>
</dbReference>
<dbReference type="InterPro" id="IPR010138">
    <property type="entry name" value="UDP-diacylglucosamine_Hdrlase"/>
</dbReference>
<dbReference type="SUPFAM" id="SSF56300">
    <property type="entry name" value="Metallo-dependent phosphatases"/>
    <property type="match status" value="1"/>
</dbReference>
<keyword evidence="4 10" id="KW-0441">Lipid A biosynthesis</keyword>
<dbReference type="PANTHER" id="PTHR34990">
    <property type="entry name" value="UDP-2,3-DIACYLGLUCOSAMINE HYDROLASE-RELATED"/>
    <property type="match status" value="1"/>
</dbReference>
<feature type="binding site" evidence="10">
    <location>
        <position position="12"/>
    </location>
    <ligand>
        <name>Mn(2+)</name>
        <dbReference type="ChEBI" id="CHEBI:29035"/>
        <label>1</label>
    </ligand>
</feature>
<keyword evidence="1 10" id="KW-1003">Cell membrane</keyword>
<keyword evidence="7 10" id="KW-0443">Lipid metabolism</keyword>
<dbReference type="InterPro" id="IPR043461">
    <property type="entry name" value="LpxH-like"/>
</dbReference>
<gene>
    <name evidence="10 12" type="primary">lpxH</name>
    <name evidence="12" type="ORF">AADEFJLK_01360</name>
</gene>
<feature type="binding site" evidence="10">
    <location>
        <position position="162"/>
    </location>
    <ligand>
        <name>substrate</name>
    </ligand>
</feature>
<dbReference type="CDD" id="cd07398">
    <property type="entry name" value="MPP_YbbF-LpxH"/>
    <property type="match status" value="1"/>
</dbReference>
<dbReference type="PANTHER" id="PTHR34990:SF1">
    <property type="entry name" value="UDP-2,3-DIACYLGLUCOSAMINE HYDROLASE"/>
    <property type="match status" value="1"/>
</dbReference>
<dbReference type="NCBIfam" id="TIGR01854">
    <property type="entry name" value="lipid_A_lpxH"/>
    <property type="match status" value="1"/>
</dbReference>
<feature type="binding site" evidence="10">
    <location>
        <position position="169"/>
    </location>
    <ligand>
        <name>substrate</name>
    </ligand>
</feature>
<sequence>MPQDILFISDLHLALDKPEITRRFVDFLQHRAPEASALYILGDLFDAWIGDDDFTPPNSTIRKRLKHLTDSGTKVYLQVGNRDFLLGQRFCQETGITLLGDYAVIDLFGTPTLLTHGDLLCTDDLPYQTFRAKARTLQWQQNVLSKPLLVRLLAARWFRLRSFFHKRQKSQAIMDVNADTVVNTLREYACLRLIHGHTHRPAVHDLSVDGQAAQRFVLAAWHKQAGEALSWNGGAYRREII</sequence>
<evidence type="ECO:0000256" key="5">
    <source>
        <dbReference type="ARBA" id="ARBA00022723"/>
    </source>
</evidence>
<comment type="catalytic activity">
    <reaction evidence="10">
        <text>UDP-2-N,3-O-bis[(3R)-3-hydroxytetradecanoyl]-alpha-D-glucosamine + H2O = 2-N,3-O-bis[(3R)-3-hydroxytetradecanoyl]-alpha-D-glucosaminyl 1-phosphate + UMP + 2 H(+)</text>
        <dbReference type="Rhea" id="RHEA:25213"/>
        <dbReference type="ChEBI" id="CHEBI:15377"/>
        <dbReference type="ChEBI" id="CHEBI:15378"/>
        <dbReference type="ChEBI" id="CHEBI:57865"/>
        <dbReference type="ChEBI" id="CHEBI:57957"/>
        <dbReference type="ChEBI" id="CHEBI:78847"/>
        <dbReference type="EC" id="3.6.1.54"/>
    </reaction>
</comment>
<feature type="binding site" evidence="10">
    <location>
        <position position="81"/>
    </location>
    <ligand>
        <name>Mn(2+)</name>
        <dbReference type="ChEBI" id="CHEBI:29035"/>
        <label>2</label>
    </ligand>
</feature>
<evidence type="ECO:0000256" key="3">
    <source>
        <dbReference type="ARBA" id="ARBA00022519"/>
    </source>
</evidence>
<dbReference type="GO" id="GO:0008758">
    <property type="term" value="F:UDP-2,3-diacylglucosamine hydrolase activity"/>
    <property type="evidence" value="ECO:0007669"/>
    <property type="project" value="UniProtKB-UniRule"/>
</dbReference>
<organism evidence="12 13">
    <name type="scientific">Methylovulum psychrotolerans</name>
    <dbReference type="NCBI Taxonomy" id="1704499"/>
    <lineage>
        <taxon>Bacteria</taxon>
        <taxon>Pseudomonadati</taxon>
        <taxon>Pseudomonadota</taxon>
        <taxon>Gammaproteobacteria</taxon>
        <taxon>Methylococcales</taxon>
        <taxon>Methylococcaceae</taxon>
        <taxon>Methylovulum</taxon>
    </lineage>
</organism>
<evidence type="ECO:0000256" key="6">
    <source>
        <dbReference type="ARBA" id="ARBA00022801"/>
    </source>
</evidence>
<dbReference type="EC" id="3.6.1.54" evidence="10"/>
<comment type="subcellular location">
    <subcellularLocation>
        <location evidence="10">Cell inner membrane</location>
        <topology evidence="10">Peripheral membrane protein</topology>
        <orientation evidence="10">Cytoplasmic side</orientation>
    </subcellularLocation>
</comment>
<dbReference type="RefSeq" id="WP_103973743.1">
    <property type="nucleotide sequence ID" value="NZ_PGFZ01000002.1"/>
</dbReference>
<comment type="cofactor">
    <cofactor evidence="10">
        <name>Mn(2+)</name>
        <dbReference type="ChEBI" id="CHEBI:29035"/>
    </cofactor>
    <text evidence="10">Binds 2 Mn(2+) ions per subunit in a binuclear metal center.</text>
</comment>
<comment type="function">
    <text evidence="10">Hydrolyzes the pyrophosphate bond of UDP-2,3-diacylglucosamine to yield 2,3-diacylglucosamine 1-phosphate (lipid X) and UMP by catalyzing the attack of water at the alpha-P atom. Involved in the biosynthesis of lipid A, a phosphorylated glycolipid that anchors the lipopolysaccharide to the outer membrane of the cell.</text>
</comment>
<comment type="caution">
    <text evidence="12">The sequence shown here is derived from an EMBL/GenBank/DDBJ whole genome shotgun (WGS) entry which is preliminary data.</text>
</comment>
<dbReference type="Pfam" id="PF00149">
    <property type="entry name" value="Metallophos"/>
    <property type="match status" value="1"/>
</dbReference>
<evidence type="ECO:0000256" key="2">
    <source>
        <dbReference type="ARBA" id="ARBA00022516"/>
    </source>
</evidence>
<dbReference type="GO" id="GO:0009245">
    <property type="term" value="P:lipid A biosynthetic process"/>
    <property type="evidence" value="ECO:0007669"/>
    <property type="project" value="UniProtKB-UniRule"/>
</dbReference>
<dbReference type="Proteomes" id="UP000237423">
    <property type="component" value="Unassembled WGS sequence"/>
</dbReference>
<evidence type="ECO:0000313" key="12">
    <source>
        <dbReference type="EMBL" id="POZ52753.1"/>
    </source>
</evidence>
<evidence type="ECO:0000256" key="8">
    <source>
        <dbReference type="ARBA" id="ARBA00023136"/>
    </source>
</evidence>
<feature type="binding site" evidence="10">
    <location>
        <position position="116"/>
    </location>
    <ligand>
        <name>Mn(2+)</name>
        <dbReference type="ChEBI" id="CHEBI:29035"/>
        <label>2</label>
    </ligand>
</feature>
<evidence type="ECO:0000256" key="4">
    <source>
        <dbReference type="ARBA" id="ARBA00022556"/>
    </source>
</evidence>
<dbReference type="NCBIfam" id="NF003743">
    <property type="entry name" value="PRK05340.1"/>
    <property type="match status" value="1"/>
</dbReference>
<comment type="similarity">
    <text evidence="10">Belongs to the LpxH family.</text>
</comment>
<feature type="binding site" evidence="10">
    <location>
        <position position="124"/>
    </location>
    <ligand>
        <name>substrate</name>
    </ligand>
</feature>
<evidence type="ECO:0000259" key="11">
    <source>
        <dbReference type="Pfam" id="PF00149"/>
    </source>
</evidence>
<feature type="binding site" evidence="10">
    <location>
        <position position="43"/>
    </location>
    <ligand>
        <name>Mn(2+)</name>
        <dbReference type="ChEBI" id="CHEBI:29035"/>
        <label>1</label>
    </ligand>
</feature>
<feature type="binding site" evidence="10">
    <location>
        <position position="197"/>
    </location>
    <ligand>
        <name>substrate</name>
    </ligand>
</feature>
<dbReference type="UniPathway" id="UPA00359">
    <property type="reaction ID" value="UER00480"/>
</dbReference>
<protein>
    <recommendedName>
        <fullName evidence="10">UDP-2,3-diacylglucosamine hydrolase</fullName>
        <ecNumber evidence="10">3.6.1.54</ecNumber>
    </recommendedName>
    <alternativeName>
        <fullName evidence="10">UDP-2,3-diacylglucosamine diphosphatase</fullName>
    </alternativeName>
</protein>
<dbReference type="InterPro" id="IPR004843">
    <property type="entry name" value="Calcineurin-like_PHP"/>
</dbReference>
<keyword evidence="8 10" id="KW-0472">Membrane</keyword>
<feature type="domain" description="Calcineurin-like phosphoesterase" evidence="11">
    <location>
        <begin position="5"/>
        <end position="201"/>
    </location>
</feature>
<feature type="binding site" evidence="10">
    <location>
        <position position="199"/>
    </location>
    <ligand>
        <name>Mn(2+)</name>
        <dbReference type="ChEBI" id="CHEBI:29035"/>
        <label>1</label>
    </ligand>
</feature>
<keyword evidence="6 10" id="KW-0378">Hydrolase</keyword>
<proteinExistence type="inferred from homology"/>
<evidence type="ECO:0000256" key="7">
    <source>
        <dbReference type="ARBA" id="ARBA00023098"/>
    </source>
</evidence>
<feature type="binding site" evidence="10">
    <location>
        <position position="43"/>
    </location>
    <ligand>
        <name>Mn(2+)</name>
        <dbReference type="ChEBI" id="CHEBI:29035"/>
        <label>2</label>
    </ligand>
</feature>
<accession>A0A2S5CPN4</accession>
<dbReference type="GO" id="GO:0005737">
    <property type="term" value="C:cytoplasm"/>
    <property type="evidence" value="ECO:0007669"/>
    <property type="project" value="InterPro"/>
</dbReference>
<evidence type="ECO:0000313" key="13">
    <source>
        <dbReference type="Proteomes" id="UP000237423"/>
    </source>
</evidence>
<dbReference type="AlphaFoldDB" id="A0A2S5CPN4"/>
<feature type="binding site" evidence="10">
    <location>
        <begin position="81"/>
        <end position="82"/>
    </location>
    <ligand>
        <name>substrate</name>
    </ligand>
</feature>
<dbReference type="InterPro" id="IPR029052">
    <property type="entry name" value="Metallo-depent_PP-like"/>
</dbReference>
<feature type="binding site" evidence="10">
    <location>
        <position position="166"/>
    </location>
    <ligand>
        <name>substrate</name>
    </ligand>
</feature>
<name>A0A2S5CPN4_9GAMM</name>
<feature type="binding site" evidence="10">
    <location>
        <position position="10"/>
    </location>
    <ligand>
        <name>Mn(2+)</name>
        <dbReference type="ChEBI" id="CHEBI:29035"/>
        <label>1</label>
    </ligand>
</feature>
<dbReference type="GO" id="GO:0030145">
    <property type="term" value="F:manganese ion binding"/>
    <property type="evidence" value="ECO:0007669"/>
    <property type="project" value="UniProtKB-UniRule"/>
</dbReference>
<evidence type="ECO:0000256" key="9">
    <source>
        <dbReference type="ARBA" id="ARBA00023211"/>
    </source>
</evidence>
<reference evidence="12 13" key="1">
    <citation type="submission" date="2017-11" db="EMBL/GenBank/DDBJ databases">
        <title>Draft Genome Sequence of Methylobacter psychrotolerans Sph1T, an Obligate Methanotroph from Low-Temperature Environments.</title>
        <authorList>
            <person name="Oshkin I.Y."/>
            <person name="Miroshnikov K."/>
            <person name="Belova S.E."/>
            <person name="Korzhenkov A."/>
            <person name="Toshchakov S.V."/>
            <person name="Dedysh S.N."/>
        </authorList>
    </citation>
    <scope>NUCLEOTIDE SEQUENCE [LARGE SCALE GENOMIC DNA]</scope>
    <source>
        <strain evidence="12 13">Sph1</strain>
    </source>
</reference>
<keyword evidence="3 10" id="KW-0997">Cell inner membrane</keyword>
<dbReference type="Gene3D" id="3.60.21.10">
    <property type="match status" value="1"/>
</dbReference>
<evidence type="ECO:0000256" key="10">
    <source>
        <dbReference type="HAMAP-Rule" id="MF_00575"/>
    </source>
</evidence>
<keyword evidence="2 10" id="KW-0444">Lipid biosynthesis</keyword>
<feature type="binding site" evidence="10">
    <location>
        <position position="197"/>
    </location>
    <ligand>
        <name>Mn(2+)</name>
        <dbReference type="ChEBI" id="CHEBI:29035"/>
        <label>2</label>
    </ligand>
</feature>
<dbReference type="HAMAP" id="MF_00575">
    <property type="entry name" value="LpxH"/>
    <property type="match status" value="1"/>
</dbReference>
<comment type="pathway">
    <text evidence="10">Glycolipid biosynthesis; lipid IV(A) biosynthesis; lipid IV(A) from (3R)-3-hydroxytetradecanoyl-[acyl-carrier-protein] and UDP-N-acetyl-alpha-D-glucosamine: step 4/6.</text>
</comment>